<dbReference type="NCBIfam" id="TIGR00401">
    <property type="entry name" value="msrA"/>
    <property type="match status" value="1"/>
</dbReference>
<dbReference type="PANTHER" id="PTHR43774">
    <property type="entry name" value="PEPTIDE METHIONINE SULFOXIDE REDUCTASE"/>
    <property type="match status" value="1"/>
</dbReference>
<evidence type="ECO:0000256" key="3">
    <source>
        <dbReference type="ARBA" id="ARBA00048782"/>
    </source>
</evidence>
<evidence type="ECO:0000256" key="4">
    <source>
        <dbReference type="HAMAP-Rule" id="MF_01401"/>
    </source>
</evidence>
<dbReference type="Proteomes" id="UP001595907">
    <property type="component" value="Unassembled WGS sequence"/>
</dbReference>
<gene>
    <name evidence="4 7" type="primary">msrA</name>
    <name evidence="7" type="ORF">ACFOWM_01350</name>
</gene>
<protein>
    <recommendedName>
        <fullName evidence="4">Peptide methionine sulfoxide reductase MsrA</fullName>
        <shortName evidence="4">Protein-methionine-S-oxide reductase</shortName>
        <ecNumber evidence="4">1.8.4.11</ecNumber>
    </recommendedName>
    <alternativeName>
        <fullName evidence="4">Peptide-methionine (S)-S-oxide reductase</fullName>
        <shortName evidence="4">Peptide Met(O) reductase</shortName>
    </alternativeName>
</protein>
<evidence type="ECO:0000313" key="7">
    <source>
        <dbReference type="EMBL" id="MFC4261510.1"/>
    </source>
</evidence>
<dbReference type="PANTHER" id="PTHR43774:SF1">
    <property type="entry name" value="PEPTIDE METHIONINE SULFOXIDE REDUCTASE MSRA 2"/>
    <property type="match status" value="1"/>
</dbReference>
<name>A0ABV8QMH1_9BACT</name>
<sequence length="219" mass="24548">MKICQWLVTIIIILQMSKGAAAQINTAIISVGSTQKPIANEAVATFASGCFWHTEIIFQSLVGVRDAVSGYAGGQTPNPSYEAVNSGSTGHAECVQVFYNPQQISFQQLVKAYFASIDPTTLNRQGNDIGTQYRTIVFYNNDVEKNSIVNEMKMLVQSKKYNKPIVTTLMPFTTFYEAEPYHQEFAFNNPNNRYVQSVAVPELRSFMKNFKGQFKVKIK</sequence>
<feature type="domain" description="Peptide methionine sulphoxide reductase MsrA" evidence="6">
    <location>
        <begin position="44"/>
        <end position="195"/>
    </location>
</feature>
<comment type="similarity">
    <text evidence="4">Belongs to the MsrA Met sulfoxide reductase family.</text>
</comment>
<comment type="function">
    <text evidence="4">Has an important function as a repair enzyme for proteins that have been inactivated by oxidation. Catalyzes the reversible oxidation-reduction of methionine sulfoxide in proteins to methionine.</text>
</comment>
<dbReference type="EC" id="1.8.4.11" evidence="4"/>
<dbReference type="RefSeq" id="WP_379705990.1">
    <property type="nucleotide sequence ID" value="NZ_JBHSCZ010000001.1"/>
</dbReference>
<keyword evidence="5" id="KW-0732">Signal</keyword>
<feature type="chain" id="PRO_5045495610" description="Peptide methionine sulfoxide reductase MsrA" evidence="5">
    <location>
        <begin position="23"/>
        <end position="219"/>
    </location>
</feature>
<dbReference type="EMBL" id="JBHSCZ010000001">
    <property type="protein sequence ID" value="MFC4261510.1"/>
    <property type="molecule type" value="Genomic_DNA"/>
</dbReference>
<feature type="signal peptide" evidence="5">
    <location>
        <begin position="1"/>
        <end position="22"/>
    </location>
</feature>
<dbReference type="Pfam" id="PF01625">
    <property type="entry name" value="PMSR"/>
    <property type="match status" value="1"/>
</dbReference>
<comment type="caution">
    <text evidence="7">The sequence shown here is derived from an EMBL/GenBank/DDBJ whole genome shotgun (WGS) entry which is preliminary data.</text>
</comment>
<dbReference type="HAMAP" id="MF_01401">
    <property type="entry name" value="MsrA"/>
    <property type="match status" value="1"/>
</dbReference>
<dbReference type="InterPro" id="IPR002569">
    <property type="entry name" value="Met_Sox_Rdtase_MsrA_dom"/>
</dbReference>
<evidence type="ECO:0000256" key="1">
    <source>
        <dbReference type="ARBA" id="ARBA00023002"/>
    </source>
</evidence>
<organism evidence="7 8">
    <name type="scientific">Ferruginibacter yonginensis</name>
    <dbReference type="NCBI Taxonomy" id="1310416"/>
    <lineage>
        <taxon>Bacteria</taxon>
        <taxon>Pseudomonadati</taxon>
        <taxon>Bacteroidota</taxon>
        <taxon>Chitinophagia</taxon>
        <taxon>Chitinophagales</taxon>
        <taxon>Chitinophagaceae</taxon>
        <taxon>Ferruginibacter</taxon>
    </lineage>
</organism>
<keyword evidence="8" id="KW-1185">Reference proteome</keyword>
<evidence type="ECO:0000259" key="6">
    <source>
        <dbReference type="Pfam" id="PF01625"/>
    </source>
</evidence>
<comment type="catalytic activity">
    <reaction evidence="3 4">
        <text>[thioredoxin]-disulfide + L-methionine + H2O = L-methionine (S)-S-oxide + [thioredoxin]-dithiol</text>
        <dbReference type="Rhea" id="RHEA:19993"/>
        <dbReference type="Rhea" id="RHEA-COMP:10698"/>
        <dbReference type="Rhea" id="RHEA-COMP:10700"/>
        <dbReference type="ChEBI" id="CHEBI:15377"/>
        <dbReference type="ChEBI" id="CHEBI:29950"/>
        <dbReference type="ChEBI" id="CHEBI:50058"/>
        <dbReference type="ChEBI" id="CHEBI:57844"/>
        <dbReference type="ChEBI" id="CHEBI:58772"/>
        <dbReference type="EC" id="1.8.4.11"/>
    </reaction>
</comment>
<dbReference type="Gene3D" id="3.30.1060.10">
    <property type="entry name" value="Peptide methionine sulphoxide reductase MsrA"/>
    <property type="match status" value="1"/>
</dbReference>
<evidence type="ECO:0000256" key="5">
    <source>
        <dbReference type="SAM" id="SignalP"/>
    </source>
</evidence>
<reference evidence="8" key="1">
    <citation type="journal article" date="2019" name="Int. J. Syst. Evol. Microbiol.">
        <title>The Global Catalogue of Microorganisms (GCM) 10K type strain sequencing project: providing services to taxonomists for standard genome sequencing and annotation.</title>
        <authorList>
            <consortium name="The Broad Institute Genomics Platform"/>
            <consortium name="The Broad Institute Genome Sequencing Center for Infectious Disease"/>
            <person name="Wu L."/>
            <person name="Ma J."/>
        </authorList>
    </citation>
    <scope>NUCLEOTIDE SEQUENCE [LARGE SCALE GENOMIC DNA]</scope>
    <source>
        <strain evidence="8">CECT 8289</strain>
    </source>
</reference>
<keyword evidence="1 4" id="KW-0560">Oxidoreductase</keyword>
<evidence type="ECO:0000313" key="8">
    <source>
        <dbReference type="Proteomes" id="UP001595907"/>
    </source>
</evidence>
<dbReference type="GO" id="GO:0008113">
    <property type="term" value="F:peptide-methionine (S)-S-oxide reductase activity"/>
    <property type="evidence" value="ECO:0007669"/>
    <property type="project" value="UniProtKB-EC"/>
</dbReference>
<comment type="catalytic activity">
    <reaction evidence="2 4">
        <text>L-methionyl-[protein] + [thioredoxin]-disulfide + H2O = L-methionyl-(S)-S-oxide-[protein] + [thioredoxin]-dithiol</text>
        <dbReference type="Rhea" id="RHEA:14217"/>
        <dbReference type="Rhea" id="RHEA-COMP:10698"/>
        <dbReference type="Rhea" id="RHEA-COMP:10700"/>
        <dbReference type="Rhea" id="RHEA-COMP:12313"/>
        <dbReference type="Rhea" id="RHEA-COMP:12315"/>
        <dbReference type="ChEBI" id="CHEBI:15377"/>
        <dbReference type="ChEBI" id="CHEBI:16044"/>
        <dbReference type="ChEBI" id="CHEBI:29950"/>
        <dbReference type="ChEBI" id="CHEBI:44120"/>
        <dbReference type="ChEBI" id="CHEBI:50058"/>
        <dbReference type="EC" id="1.8.4.11"/>
    </reaction>
</comment>
<dbReference type="SUPFAM" id="SSF55068">
    <property type="entry name" value="Peptide methionine sulfoxide reductase"/>
    <property type="match status" value="1"/>
</dbReference>
<accession>A0ABV8QMH1</accession>
<proteinExistence type="inferred from homology"/>
<dbReference type="InterPro" id="IPR036509">
    <property type="entry name" value="Met_Sox_Rdtase_MsrA_sf"/>
</dbReference>
<evidence type="ECO:0000256" key="2">
    <source>
        <dbReference type="ARBA" id="ARBA00047806"/>
    </source>
</evidence>
<feature type="active site" evidence="4">
    <location>
        <position position="50"/>
    </location>
</feature>